<evidence type="ECO:0000259" key="3">
    <source>
        <dbReference type="Pfam" id="PF07786"/>
    </source>
</evidence>
<dbReference type="InParanoid" id="A0A7J7D5J4"/>
<gene>
    <name evidence="4" type="ORF">HS088_TW10G00549</name>
</gene>
<evidence type="ECO:0000256" key="1">
    <source>
        <dbReference type="SAM" id="MobiDB-lite"/>
    </source>
</evidence>
<feature type="domain" description="Heparan-alpha-glucosaminide N-acetyltransferase catalytic" evidence="3">
    <location>
        <begin position="45"/>
        <end position="134"/>
    </location>
</feature>
<dbReference type="PANTHER" id="PTHR31061">
    <property type="entry name" value="LD22376P"/>
    <property type="match status" value="1"/>
</dbReference>
<evidence type="ECO:0000313" key="4">
    <source>
        <dbReference type="EMBL" id="KAF5741549.1"/>
    </source>
</evidence>
<evidence type="ECO:0000256" key="2">
    <source>
        <dbReference type="SAM" id="Phobius"/>
    </source>
</evidence>
<sequence length="157" mass="16926">MATDIVAQDEEQAPLLQDVTNSAPGDEGIEPASSNGPESPVPVQRLVSLDVFRGLTIALMILVDDAGGDIPSINHSPWFGVTLADFVMPFFLFGVGISICLAFKKISSKSTATKKVILRFTKLFLLGILLQGIFLSILFIRRVGHYSKSCHTSCSIS</sequence>
<proteinExistence type="predicted"/>
<feature type="transmembrane region" description="Helical" evidence="2">
    <location>
        <begin position="78"/>
        <end position="103"/>
    </location>
</feature>
<dbReference type="EMBL" id="JAAARO010000010">
    <property type="protein sequence ID" value="KAF5741549.1"/>
    <property type="molecule type" value="Genomic_DNA"/>
</dbReference>
<dbReference type="PANTHER" id="PTHR31061:SF23">
    <property type="entry name" value="OS05G0155700 PROTEIN"/>
    <property type="match status" value="1"/>
</dbReference>
<dbReference type="Pfam" id="PF07786">
    <property type="entry name" value="HGSNAT_cat"/>
    <property type="match status" value="1"/>
</dbReference>
<protein>
    <recommendedName>
        <fullName evidence="3">Heparan-alpha-glucosaminide N-acetyltransferase catalytic domain-containing protein</fullName>
    </recommendedName>
</protein>
<keyword evidence="2" id="KW-0812">Transmembrane</keyword>
<reference evidence="4 5" key="1">
    <citation type="journal article" date="2020" name="Nat. Commun.">
        <title>Genome of Tripterygium wilfordii and identification of cytochrome P450 involved in triptolide biosynthesis.</title>
        <authorList>
            <person name="Tu L."/>
            <person name="Su P."/>
            <person name="Zhang Z."/>
            <person name="Gao L."/>
            <person name="Wang J."/>
            <person name="Hu T."/>
            <person name="Zhou J."/>
            <person name="Zhang Y."/>
            <person name="Zhao Y."/>
            <person name="Liu Y."/>
            <person name="Song Y."/>
            <person name="Tong Y."/>
            <person name="Lu Y."/>
            <person name="Yang J."/>
            <person name="Xu C."/>
            <person name="Jia M."/>
            <person name="Peters R.J."/>
            <person name="Huang L."/>
            <person name="Gao W."/>
        </authorList>
    </citation>
    <scope>NUCLEOTIDE SEQUENCE [LARGE SCALE GENOMIC DNA]</scope>
    <source>
        <strain evidence="5">cv. XIE 37</strain>
        <tissue evidence="4">Leaf</tissue>
    </source>
</reference>
<evidence type="ECO:0000313" key="5">
    <source>
        <dbReference type="Proteomes" id="UP000593562"/>
    </source>
</evidence>
<keyword evidence="2" id="KW-0472">Membrane</keyword>
<keyword evidence="2" id="KW-1133">Transmembrane helix</keyword>
<dbReference type="AlphaFoldDB" id="A0A7J7D5J4"/>
<name>A0A7J7D5J4_TRIWF</name>
<keyword evidence="5" id="KW-1185">Reference proteome</keyword>
<comment type="caution">
    <text evidence="4">The sequence shown here is derived from an EMBL/GenBank/DDBJ whole genome shotgun (WGS) entry which is preliminary data.</text>
</comment>
<organism evidence="4 5">
    <name type="scientific">Tripterygium wilfordii</name>
    <name type="common">Thunder God vine</name>
    <dbReference type="NCBI Taxonomy" id="458696"/>
    <lineage>
        <taxon>Eukaryota</taxon>
        <taxon>Viridiplantae</taxon>
        <taxon>Streptophyta</taxon>
        <taxon>Embryophyta</taxon>
        <taxon>Tracheophyta</taxon>
        <taxon>Spermatophyta</taxon>
        <taxon>Magnoliopsida</taxon>
        <taxon>eudicotyledons</taxon>
        <taxon>Gunneridae</taxon>
        <taxon>Pentapetalae</taxon>
        <taxon>rosids</taxon>
        <taxon>fabids</taxon>
        <taxon>Celastrales</taxon>
        <taxon>Celastraceae</taxon>
        <taxon>Tripterygium</taxon>
    </lineage>
</organism>
<accession>A0A7J7D5J4</accession>
<dbReference type="InterPro" id="IPR012429">
    <property type="entry name" value="HGSNAT_cat"/>
</dbReference>
<feature type="transmembrane region" description="Helical" evidence="2">
    <location>
        <begin position="123"/>
        <end position="140"/>
    </location>
</feature>
<dbReference type="Proteomes" id="UP000593562">
    <property type="component" value="Unassembled WGS sequence"/>
</dbReference>
<feature type="region of interest" description="Disordered" evidence="1">
    <location>
        <begin position="1"/>
        <end position="41"/>
    </location>
</feature>